<gene>
    <name evidence="3" type="ordered locus">FraEuI1c_3216</name>
</gene>
<dbReference type="PANTHER" id="PTHR36222:SF1">
    <property type="entry name" value="SERINE PROTEASE INHIBITOR RV3364C"/>
    <property type="match status" value="1"/>
</dbReference>
<dbReference type="Gene3D" id="3.30.450.30">
    <property type="entry name" value="Dynein light chain 2a, cytoplasmic"/>
    <property type="match status" value="1"/>
</dbReference>
<dbReference type="AlphaFoldDB" id="E3IU36"/>
<dbReference type="STRING" id="298654.FraEuI1c_3216"/>
<dbReference type="EMBL" id="CP002299">
    <property type="protein sequence ID" value="ADP81229.1"/>
    <property type="molecule type" value="Genomic_DNA"/>
</dbReference>
<sequence length="220" mass="23408">MTTVTMQDEGGSESRHRSTSKRSWRPRAPASYPSEPAQAEADDVEPIVAERAAGDARFADAAMPLWVLPTVPVPPDEVGPHRNPELSRSIGTVEYGGASVSIQSELSRVVSELRRSIPELNGAMVASVDGLSVAHDFPEPEAERMAAMAATALGLGKRISDRTGLGEMQETVVRGDRGYLVVYAAGEQAVLVLSGPFNSNLGLMRIEARAASTEINKLLG</sequence>
<feature type="domain" description="Roadblock/LAMTOR2" evidence="2">
    <location>
        <begin position="107"/>
        <end position="195"/>
    </location>
</feature>
<name>E3IU36_PSEI1</name>
<keyword evidence="4" id="KW-1185">Reference proteome</keyword>
<organism evidence="3 4">
    <name type="scientific">Pseudofrankia inefficax (strain DSM 45817 / CECT 9037 / DDB 130130 / EuI1c)</name>
    <name type="common">Frankia inefficax</name>
    <dbReference type="NCBI Taxonomy" id="298654"/>
    <lineage>
        <taxon>Bacteria</taxon>
        <taxon>Bacillati</taxon>
        <taxon>Actinomycetota</taxon>
        <taxon>Actinomycetes</taxon>
        <taxon>Frankiales</taxon>
        <taxon>Frankiaceae</taxon>
        <taxon>Pseudofrankia</taxon>
    </lineage>
</organism>
<accession>E3IU36</accession>
<evidence type="ECO:0000313" key="4">
    <source>
        <dbReference type="Proteomes" id="UP000002484"/>
    </source>
</evidence>
<dbReference type="RefSeq" id="WP_013424347.1">
    <property type="nucleotide sequence ID" value="NC_014666.1"/>
</dbReference>
<dbReference type="eggNOG" id="COG2018">
    <property type="taxonomic scope" value="Bacteria"/>
</dbReference>
<proteinExistence type="predicted"/>
<dbReference type="Pfam" id="PF03259">
    <property type="entry name" value="Robl_LC7"/>
    <property type="match status" value="1"/>
</dbReference>
<evidence type="ECO:0000259" key="2">
    <source>
        <dbReference type="SMART" id="SM00960"/>
    </source>
</evidence>
<feature type="region of interest" description="Disordered" evidence="1">
    <location>
        <begin position="1"/>
        <end position="43"/>
    </location>
</feature>
<dbReference type="InParanoid" id="E3IU36"/>
<reference evidence="3 4" key="1">
    <citation type="submission" date="2010-10" db="EMBL/GenBank/DDBJ databases">
        <title>Complete sequence of Frankia sp. EuI1c.</title>
        <authorList>
            <consortium name="US DOE Joint Genome Institute"/>
            <person name="Lucas S."/>
            <person name="Copeland A."/>
            <person name="Lapidus A."/>
            <person name="Cheng J.-F."/>
            <person name="Bruce D."/>
            <person name="Goodwin L."/>
            <person name="Pitluck S."/>
            <person name="Chertkov O."/>
            <person name="Detter J.C."/>
            <person name="Han C."/>
            <person name="Tapia R."/>
            <person name="Land M."/>
            <person name="Hauser L."/>
            <person name="Jeffries C."/>
            <person name="Kyrpides N."/>
            <person name="Ivanova N."/>
            <person name="Mikhailova N."/>
            <person name="Beauchemin N."/>
            <person name="Sen A."/>
            <person name="Sur S.A."/>
            <person name="Gtari M."/>
            <person name="Wall L."/>
            <person name="Tisa L."/>
            <person name="Woyke T."/>
        </authorList>
    </citation>
    <scope>NUCLEOTIDE SEQUENCE [LARGE SCALE GENOMIC DNA]</scope>
    <source>
        <strain evidence="4">DSM 45817 / CECT 9037 / EuI1c</strain>
    </source>
</reference>
<dbReference type="InterPro" id="IPR004942">
    <property type="entry name" value="Roadblock/LAMTOR2_dom"/>
</dbReference>
<protein>
    <submittedName>
        <fullName evidence="3">Roadblock/LC7 family protein</fullName>
    </submittedName>
</protein>
<evidence type="ECO:0000313" key="3">
    <source>
        <dbReference type="EMBL" id="ADP81229.1"/>
    </source>
</evidence>
<evidence type="ECO:0000256" key="1">
    <source>
        <dbReference type="SAM" id="MobiDB-lite"/>
    </source>
</evidence>
<dbReference type="Proteomes" id="UP000002484">
    <property type="component" value="Chromosome"/>
</dbReference>
<dbReference type="PANTHER" id="PTHR36222">
    <property type="entry name" value="SERINE PROTEASE INHIBITOR RV3364C"/>
    <property type="match status" value="1"/>
</dbReference>
<dbReference type="HOGENOM" id="CLU_1254419_0_0_11"/>
<dbReference type="SMART" id="SM00960">
    <property type="entry name" value="Robl_LC7"/>
    <property type="match status" value="1"/>
</dbReference>
<dbReference type="InterPro" id="IPR053141">
    <property type="entry name" value="Mycobact_SerProt_Inhib_Rv3364c"/>
</dbReference>
<dbReference type="KEGG" id="fri:FraEuI1c_3216"/>
<dbReference type="SUPFAM" id="SSF103196">
    <property type="entry name" value="Roadblock/LC7 domain"/>
    <property type="match status" value="1"/>
</dbReference>